<protein>
    <recommendedName>
        <fullName evidence="2">C2H2-type domain-containing protein</fullName>
    </recommendedName>
</protein>
<reference evidence="3" key="1">
    <citation type="submission" date="2021-01" db="EMBL/GenBank/DDBJ databases">
        <authorList>
            <consortium name="Genoscope - CEA"/>
            <person name="William W."/>
        </authorList>
    </citation>
    <scope>NUCLEOTIDE SEQUENCE</scope>
</reference>
<evidence type="ECO:0000256" key="1">
    <source>
        <dbReference type="PROSITE-ProRule" id="PRU00042"/>
    </source>
</evidence>
<feature type="domain" description="C2H2-type" evidence="2">
    <location>
        <begin position="121"/>
        <end position="144"/>
    </location>
</feature>
<dbReference type="PROSITE" id="PS50157">
    <property type="entry name" value="ZINC_FINGER_C2H2_2"/>
    <property type="match status" value="1"/>
</dbReference>
<dbReference type="AlphaFoldDB" id="A0A8S1THU8"/>
<accession>A0A8S1THU8</accession>
<evidence type="ECO:0000313" key="4">
    <source>
        <dbReference type="Proteomes" id="UP000689195"/>
    </source>
</evidence>
<dbReference type="EMBL" id="CAJJDO010000021">
    <property type="protein sequence ID" value="CAD8151254.1"/>
    <property type="molecule type" value="Genomic_DNA"/>
</dbReference>
<evidence type="ECO:0000259" key="2">
    <source>
        <dbReference type="PROSITE" id="PS50157"/>
    </source>
</evidence>
<dbReference type="OrthoDB" id="309953at2759"/>
<sequence>MEDQVSLVRYFADVSKLVTICYKLSLEKQALLKQTKCYSEYQSQSQQQKRPMEIESPKSFLNKSECNIQLQQEIKNLNQDQIKQKQKNLSKTRSGKQFFKSQIMSNKNQVDKVSQDNNNTFNCQQCDKKYYHMKSLKRHIKWNHQIIKLTNQIEE</sequence>
<keyword evidence="1" id="KW-0863">Zinc-finger</keyword>
<keyword evidence="1" id="KW-0862">Zinc</keyword>
<name>A0A8S1THU8_9CILI</name>
<proteinExistence type="predicted"/>
<organism evidence="3 4">
    <name type="scientific">Paramecium pentaurelia</name>
    <dbReference type="NCBI Taxonomy" id="43138"/>
    <lineage>
        <taxon>Eukaryota</taxon>
        <taxon>Sar</taxon>
        <taxon>Alveolata</taxon>
        <taxon>Ciliophora</taxon>
        <taxon>Intramacronucleata</taxon>
        <taxon>Oligohymenophorea</taxon>
        <taxon>Peniculida</taxon>
        <taxon>Parameciidae</taxon>
        <taxon>Paramecium</taxon>
    </lineage>
</organism>
<keyword evidence="1" id="KW-0479">Metal-binding</keyword>
<keyword evidence="4" id="KW-1185">Reference proteome</keyword>
<dbReference type="Proteomes" id="UP000689195">
    <property type="component" value="Unassembled WGS sequence"/>
</dbReference>
<gene>
    <name evidence="3" type="ORF">PPENT_87.1.T0210257</name>
</gene>
<evidence type="ECO:0000313" key="3">
    <source>
        <dbReference type="EMBL" id="CAD8151254.1"/>
    </source>
</evidence>
<comment type="caution">
    <text evidence="3">The sequence shown here is derived from an EMBL/GenBank/DDBJ whole genome shotgun (WGS) entry which is preliminary data.</text>
</comment>
<dbReference type="InterPro" id="IPR013087">
    <property type="entry name" value="Znf_C2H2_type"/>
</dbReference>
<dbReference type="GO" id="GO:0008270">
    <property type="term" value="F:zinc ion binding"/>
    <property type="evidence" value="ECO:0007669"/>
    <property type="project" value="UniProtKB-KW"/>
</dbReference>
<dbReference type="PROSITE" id="PS00028">
    <property type="entry name" value="ZINC_FINGER_C2H2_1"/>
    <property type="match status" value="1"/>
</dbReference>